<dbReference type="STRING" id="856736.SAMN04488058_11445"/>
<proteinExistence type="predicted"/>
<evidence type="ECO:0000313" key="3">
    <source>
        <dbReference type="Proteomes" id="UP000199223"/>
    </source>
</evidence>
<sequence length="165" mass="17491">MSRTIQTVFTAALLLVPFASAQTPAAPPVAQVPGAAPVGWTNAALATASYALHEPVWEGGTGLVSEEQRQGILRAMKNDSGQAITRRYPAVRWVAPGTPGAVKVTPVIVAPGALLPWATLGVRLDLELPTGSRVSLRENFSLLTLWQQGPQAANYAYDQLARQLP</sequence>
<protein>
    <submittedName>
        <fullName evidence="2">Uncharacterized protein</fullName>
    </submittedName>
</protein>
<gene>
    <name evidence="2" type="ORF">SAMN04488058_11445</name>
</gene>
<keyword evidence="1" id="KW-0732">Signal</keyword>
<dbReference type="EMBL" id="FNZA01000014">
    <property type="protein sequence ID" value="SEJ68437.1"/>
    <property type="molecule type" value="Genomic_DNA"/>
</dbReference>
<dbReference type="Proteomes" id="UP000199223">
    <property type="component" value="Unassembled WGS sequence"/>
</dbReference>
<evidence type="ECO:0000256" key="1">
    <source>
        <dbReference type="SAM" id="SignalP"/>
    </source>
</evidence>
<name>A0A1H7AWZ4_9DEIO</name>
<feature type="signal peptide" evidence="1">
    <location>
        <begin position="1"/>
        <end position="21"/>
    </location>
</feature>
<dbReference type="AlphaFoldDB" id="A0A1H7AWZ4"/>
<dbReference type="RefSeq" id="WP_245745473.1">
    <property type="nucleotide sequence ID" value="NZ_FNZA01000014.1"/>
</dbReference>
<feature type="chain" id="PRO_5011668567" evidence="1">
    <location>
        <begin position="22"/>
        <end position="165"/>
    </location>
</feature>
<evidence type="ECO:0000313" key="2">
    <source>
        <dbReference type="EMBL" id="SEJ68437.1"/>
    </source>
</evidence>
<reference evidence="3" key="1">
    <citation type="submission" date="2016-10" db="EMBL/GenBank/DDBJ databases">
        <authorList>
            <person name="Varghese N."/>
            <person name="Submissions S."/>
        </authorList>
    </citation>
    <scope>NUCLEOTIDE SEQUENCE [LARGE SCALE GENOMIC DNA]</scope>
    <source>
        <strain evidence="3">CGMCC 1.10218</strain>
    </source>
</reference>
<keyword evidence="3" id="KW-1185">Reference proteome</keyword>
<accession>A0A1H7AWZ4</accession>
<organism evidence="2 3">
    <name type="scientific">Deinococcus reticulitermitis</name>
    <dbReference type="NCBI Taxonomy" id="856736"/>
    <lineage>
        <taxon>Bacteria</taxon>
        <taxon>Thermotogati</taxon>
        <taxon>Deinococcota</taxon>
        <taxon>Deinococci</taxon>
        <taxon>Deinococcales</taxon>
        <taxon>Deinococcaceae</taxon>
        <taxon>Deinococcus</taxon>
    </lineage>
</organism>